<name>A0A1F6EAD2_9BACT</name>
<dbReference type="Pfam" id="PF03713">
    <property type="entry name" value="DUF305"/>
    <property type="match status" value="1"/>
</dbReference>
<dbReference type="AlphaFoldDB" id="A0A1F6EAD2"/>
<organism evidence="2 3">
    <name type="scientific">Candidatus Kaiserbacteria bacterium RIFCSPHIGHO2_02_FULL_55_25</name>
    <dbReference type="NCBI Taxonomy" id="1798498"/>
    <lineage>
        <taxon>Bacteria</taxon>
        <taxon>Candidatus Kaiseribacteriota</taxon>
    </lineage>
</organism>
<dbReference type="EMBL" id="MFLL01000002">
    <property type="protein sequence ID" value="OGG70644.1"/>
    <property type="molecule type" value="Genomic_DNA"/>
</dbReference>
<dbReference type="Gene3D" id="1.20.1260.10">
    <property type="match status" value="1"/>
</dbReference>
<dbReference type="PANTHER" id="PTHR36933:SF1">
    <property type="entry name" value="SLL0788 PROTEIN"/>
    <property type="match status" value="1"/>
</dbReference>
<gene>
    <name evidence="2" type="ORF">A3C20_01355</name>
</gene>
<reference evidence="2 3" key="1">
    <citation type="journal article" date="2016" name="Nat. Commun.">
        <title>Thousands of microbial genomes shed light on interconnected biogeochemical processes in an aquifer system.</title>
        <authorList>
            <person name="Anantharaman K."/>
            <person name="Brown C.T."/>
            <person name="Hug L.A."/>
            <person name="Sharon I."/>
            <person name="Castelle C.J."/>
            <person name="Probst A.J."/>
            <person name="Thomas B.C."/>
            <person name="Singh A."/>
            <person name="Wilkins M.J."/>
            <person name="Karaoz U."/>
            <person name="Brodie E.L."/>
            <person name="Williams K.H."/>
            <person name="Hubbard S.S."/>
            <person name="Banfield J.F."/>
        </authorList>
    </citation>
    <scope>NUCLEOTIDE SEQUENCE [LARGE SCALE GENOMIC DNA]</scope>
</reference>
<protein>
    <recommendedName>
        <fullName evidence="1">DUF305 domain-containing protein</fullName>
    </recommendedName>
</protein>
<accession>A0A1F6EAD2</accession>
<dbReference type="InterPro" id="IPR005183">
    <property type="entry name" value="DUF305_CopM-like"/>
</dbReference>
<evidence type="ECO:0000313" key="2">
    <source>
        <dbReference type="EMBL" id="OGG70644.1"/>
    </source>
</evidence>
<dbReference type="InterPro" id="IPR012347">
    <property type="entry name" value="Ferritin-like"/>
</dbReference>
<proteinExistence type="predicted"/>
<evidence type="ECO:0000313" key="3">
    <source>
        <dbReference type="Proteomes" id="UP000176914"/>
    </source>
</evidence>
<feature type="domain" description="DUF305" evidence="1">
    <location>
        <begin position="33"/>
        <end position="124"/>
    </location>
</feature>
<dbReference type="Proteomes" id="UP000176914">
    <property type="component" value="Unassembled WGS sequence"/>
</dbReference>
<comment type="caution">
    <text evidence="2">The sequence shown here is derived from an EMBL/GenBank/DDBJ whole genome shotgun (WGS) entry which is preliminary data.</text>
</comment>
<sequence length="132" mass="13917">MDKNTGLIIGLLVALVAGASGYFAGAAQSAPQAGQHMMFGGSMMGDTGMTGMSGAMDGMMAGISGKAGDGFDRAFLEGMIEHHDGAVRMAEEALRSAKHEELKSMARDIITAQTREIGQMEGWLRDWYGAVR</sequence>
<evidence type="ECO:0000259" key="1">
    <source>
        <dbReference type="Pfam" id="PF03713"/>
    </source>
</evidence>
<dbReference type="PANTHER" id="PTHR36933">
    <property type="entry name" value="SLL0788 PROTEIN"/>
    <property type="match status" value="1"/>
</dbReference>